<reference evidence="2" key="1">
    <citation type="submission" date="2020-06" db="EMBL/GenBank/DDBJ databases">
        <authorList>
            <person name="Li T."/>
            <person name="Hu X."/>
            <person name="Zhang T."/>
            <person name="Song X."/>
            <person name="Zhang H."/>
            <person name="Dai N."/>
            <person name="Sheng W."/>
            <person name="Hou X."/>
            <person name="Wei L."/>
        </authorList>
    </citation>
    <scope>NUCLEOTIDE SEQUENCE</scope>
    <source>
        <strain evidence="2">KEN1</strain>
        <tissue evidence="2">Leaf</tissue>
    </source>
</reference>
<evidence type="ECO:0000259" key="1">
    <source>
        <dbReference type="Pfam" id="PF17921"/>
    </source>
</evidence>
<gene>
    <name evidence="2" type="ORF">Slati_3856400</name>
</gene>
<evidence type="ECO:0000313" key="2">
    <source>
        <dbReference type="EMBL" id="KAL0405425.1"/>
    </source>
</evidence>
<dbReference type="EMBL" id="JACGWN010000014">
    <property type="protein sequence ID" value="KAL0405425.1"/>
    <property type="molecule type" value="Genomic_DNA"/>
</dbReference>
<feature type="domain" description="Integrase zinc-binding" evidence="1">
    <location>
        <begin position="14"/>
        <end position="69"/>
    </location>
</feature>
<proteinExistence type="predicted"/>
<protein>
    <recommendedName>
        <fullName evidence="1">Integrase zinc-binding domain-containing protein</fullName>
    </recommendedName>
</protein>
<sequence>MTNGNRLYVPKGDDLMKSLISECYDTLWAGHQGEEGTYALVQRAYYWPQMWDDVETYIRTCLICQQDKVDHHKKASLLQPLPI</sequence>
<comment type="caution">
    <text evidence="2">The sequence shown here is derived from an EMBL/GenBank/DDBJ whole genome shotgun (WGS) entry which is preliminary data.</text>
</comment>
<reference evidence="2" key="2">
    <citation type="journal article" date="2024" name="Plant">
        <title>Genomic evolution and insights into agronomic trait innovations of Sesamum species.</title>
        <authorList>
            <person name="Miao H."/>
            <person name="Wang L."/>
            <person name="Qu L."/>
            <person name="Liu H."/>
            <person name="Sun Y."/>
            <person name="Le M."/>
            <person name="Wang Q."/>
            <person name="Wei S."/>
            <person name="Zheng Y."/>
            <person name="Lin W."/>
            <person name="Duan Y."/>
            <person name="Cao H."/>
            <person name="Xiong S."/>
            <person name="Wang X."/>
            <person name="Wei L."/>
            <person name="Li C."/>
            <person name="Ma Q."/>
            <person name="Ju M."/>
            <person name="Zhao R."/>
            <person name="Li G."/>
            <person name="Mu C."/>
            <person name="Tian Q."/>
            <person name="Mei H."/>
            <person name="Zhang T."/>
            <person name="Gao T."/>
            <person name="Zhang H."/>
        </authorList>
    </citation>
    <scope>NUCLEOTIDE SEQUENCE</scope>
    <source>
        <strain evidence="2">KEN1</strain>
    </source>
</reference>
<dbReference type="PANTHER" id="PTHR47266">
    <property type="entry name" value="ENDONUCLEASE-RELATED"/>
    <property type="match status" value="1"/>
</dbReference>
<organism evidence="2">
    <name type="scientific">Sesamum latifolium</name>
    <dbReference type="NCBI Taxonomy" id="2727402"/>
    <lineage>
        <taxon>Eukaryota</taxon>
        <taxon>Viridiplantae</taxon>
        <taxon>Streptophyta</taxon>
        <taxon>Embryophyta</taxon>
        <taxon>Tracheophyta</taxon>
        <taxon>Spermatophyta</taxon>
        <taxon>Magnoliopsida</taxon>
        <taxon>eudicotyledons</taxon>
        <taxon>Gunneridae</taxon>
        <taxon>Pentapetalae</taxon>
        <taxon>asterids</taxon>
        <taxon>lamiids</taxon>
        <taxon>Lamiales</taxon>
        <taxon>Pedaliaceae</taxon>
        <taxon>Sesamum</taxon>
    </lineage>
</organism>
<dbReference type="Pfam" id="PF17921">
    <property type="entry name" value="Integrase_H2C2"/>
    <property type="match status" value="1"/>
</dbReference>
<name>A0AAW2TKS8_9LAMI</name>
<dbReference type="AlphaFoldDB" id="A0AAW2TKS8"/>
<dbReference type="Gene3D" id="1.10.340.70">
    <property type="match status" value="1"/>
</dbReference>
<accession>A0AAW2TKS8</accession>
<dbReference type="InterPro" id="IPR041588">
    <property type="entry name" value="Integrase_H2C2"/>
</dbReference>
<dbReference type="InterPro" id="IPR052160">
    <property type="entry name" value="Gypsy_RT_Integrase-like"/>
</dbReference>